<dbReference type="SMART" id="SM00398">
    <property type="entry name" value="HMG"/>
    <property type="match status" value="1"/>
</dbReference>
<dbReference type="OrthoDB" id="6247875at2759"/>
<dbReference type="AlphaFoldDB" id="A0A553HMI8"/>
<feature type="DNA-binding region" description="HMG box" evidence="1">
    <location>
        <begin position="142"/>
        <end position="201"/>
    </location>
</feature>
<feature type="domain" description="HMG box" evidence="3">
    <location>
        <begin position="142"/>
        <end position="201"/>
    </location>
</feature>
<sequence>MSSVTRPSALPAVLEDIAAQLDGTTGIVKIPFNLYILLDPEEQIAAARCASLNLGQSVKYYLDSTNLNRVYLANLASIQIYRPCEAWVVPGYSMPVLFPGMSRLVEQPNQSPRVDIQQPSPSQSFEAPQFQPSTSRIRRKRVTRTPDAFTAFSAHQYQFMKQKNPEMTKTDICAIIKAKWAKMDEEERKPYSELAESQQTD</sequence>
<name>A0A553HMI8_9PEZI</name>
<dbReference type="Pfam" id="PF00505">
    <property type="entry name" value="HMG_box"/>
    <property type="match status" value="1"/>
</dbReference>
<dbReference type="GO" id="GO:0005634">
    <property type="term" value="C:nucleus"/>
    <property type="evidence" value="ECO:0007669"/>
    <property type="project" value="UniProtKB-UniRule"/>
</dbReference>
<dbReference type="STRING" id="2512241.A0A553HMI8"/>
<dbReference type="PROSITE" id="PS50118">
    <property type="entry name" value="HMG_BOX_2"/>
    <property type="match status" value="1"/>
</dbReference>
<evidence type="ECO:0000313" key="4">
    <source>
        <dbReference type="EMBL" id="TRX89174.1"/>
    </source>
</evidence>
<dbReference type="InterPro" id="IPR036910">
    <property type="entry name" value="HMG_box_dom_sf"/>
</dbReference>
<dbReference type="EMBL" id="VFLP01000071">
    <property type="protein sequence ID" value="TRX89174.1"/>
    <property type="molecule type" value="Genomic_DNA"/>
</dbReference>
<evidence type="ECO:0000256" key="2">
    <source>
        <dbReference type="SAM" id="MobiDB-lite"/>
    </source>
</evidence>
<feature type="region of interest" description="Disordered" evidence="2">
    <location>
        <begin position="108"/>
        <end position="142"/>
    </location>
</feature>
<gene>
    <name evidence="4" type="ORF">FHL15_009872</name>
</gene>
<dbReference type="SUPFAM" id="SSF47095">
    <property type="entry name" value="HMG-box"/>
    <property type="match status" value="1"/>
</dbReference>
<keyword evidence="5" id="KW-1185">Reference proteome</keyword>
<evidence type="ECO:0000313" key="5">
    <source>
        <dbReference type="Proteomes" id="UP000319160"/>
    </source>
</evidence>
<evidence type="ECO:0000259" key="3">
    <source>
        <dbReference type="PROSITE" id="PS50118"/>
    </source>
</evidence>
<dbReference type="Gene3D" id="1.10.30.10">
    <property type="entry name" value="High mobility group box domain"/>
    <property type="match status" value="1"/>
</dbReference>
<comment type="caution">
    <text evidence="4">The sequence shown here is derived from an EMBL/GenBank/DDBJ whole genome shotgun (WGS) entry which is preliminary data.</text>
</comment>
<keyword evidence="1" id="KW-0238">DNA-binding</keyword>
<dbReference type="InterPro" id="IPR009071">
    <property type="entry name" value="HMG_box_dom"/>
</dbReference>
<organism evidence="4 5">
    <name type="scientific">Xylaria flabelliformis</name>
    <dbReference type="NCBI Taxonomy" id="2512241"/>
    <lineage>
        <taxon>Eukaryota</taxon>
        <taxon>Fungi</taxon>
        <taxon>Dikarya</taxon>
        <taxon>Ascomycota</taxon>
        <taxon>Pezizomycotina</taxon>
        <taxon>Sordariomycetes</taxon>
        <taxon>Xylariomycetidae</taxon>
        <taxon>Xylariales</taxon>
        <taxon>Xylariaceae</taxon>
        <taxon>Xylaria</taxon>
    </lineage>
</organism>
<keyword evidence="1" id="KW-0539">Nucleus</keyword>
<dbReference type="Proteomes" id="UP000319160">
    <property type="component" value="Unassembled WGS sequence"/>
</dbReference>
<feature type="compositionally biased region" description="Polar residues" evidence="2">
    <location>
        <begin position="108"/>
        <end position="135"/>
    </location>
</feature>
<accession>A0A553HMI8</accession>
<dbReference type="CDD" id="cd00084">
    <property type="entry name" value="HMG-box_SF"/>
    <property type="match status" value="1"/>
</dbReference>
<dbReference type="GO" id="GO:0003677">
    <property type="term" value="F:DNA binding"/>
    <property type="evidence" value="ECO:0007669"/>
    <property type="project" value="UniProtKB-UniRule"/>
</dbReference>
<evidence type="ECO:0000256" key="1">
    <source>
        <dbReference type="PROSITE-ProRule" id="PRU00267"/>
    </source>
</evidence>
<reference evidence="5" key="1">
    <citation type="submission" date="2019-06" db="EMBL/GenBank/DDBJ databases">
        <title>Draft genome sequence of the griseofulvin-producing fungus Xylaria cubensis strain G536.</title>
        <authorList>
            <person name="Mead M.E."/>
            <person name="Raja H.A."/>
            <person name="Steenwyk J.L."/>
            <person name="Knowles S.L."/>
            <person name="Oberlies N.H."/>
            <person name="Rokas A."/>
        </authorList>
    </citation>
    <scope>NUCLEOTIDE SEQUENCE [LARGE SCALE GENOMIC DNA]</scope>
    <source>
        <strain evidence="5">G536</strain>
    </source>
</reference>
<proteinExistence type="predicted"/>
<protein>
    <recommendedName>
        <fullName evidence="3">HMG box domain-containing protein</fullName>
    </recommendedName>
</protein>